<organism evidence="1 2">
    <name type="scientific">Phaeoacremonium minimum (strain UCR-PA7)</name>
    <name type="common">Esca disease fungus</name>
    <name type="synonym">Togninia minima</name>
    <dbReference type="NCBI Taxonomy" id="1286976"/>
    <lineage>
        <taxon>Eukaryota</taxon>
        <taxon>Fungi</taxon>
        <taxon>Dikarya</taxon>
        <taxon>Ascomycota</taxon>
        <taxon>Pezizomycotina</taxon>
        <taxon>Sordariomycetes</taxon>
        <taxon>Sordariomycetidae</taxon>
        <taxon>Togniniales</taxon>
        <taxon>Togniniaceae</taxon>
        <taxon>Phaeoacremonium</taxon>
    </lineage>
</organism>
<dbReference type="HOGENOM" id="CLU_1019458_0_0_1"/>
<name>R8BS40_PHAM7</name>
<protein>
    <submittedName>
        <fullName evidence="1">Uncharacterized protein</fullName>
    </submittedName>
</protein>
<dbReference type="EMBL" id="KB932931">
    <property type="protein sequence ID" value="EOO02144.1"/>
    <property type="molecule type" value="Genomic_DNA"/>
</dbReference>
<dbReference type="OrthoDB" id="3434269at2759"/>
<dbReference type="GeneID" id="19322593"/>
<evidence type="ECO:0000313" key="2">
    <source>
        <dbReference type="Proteomes" id="UP000014074"/>
    </source>
</evidence>
<reference evidence="2" key="1">
    <citation type="journal article" date="2013" name="Genome Announc.">
        <title>Draft genome sequence of the ascomycete Phaeoacremonium aleophilum strain UCR-PA7, a causal agent of the esca disease complex in grapevines.</title>
        <authorList>
            <person name="Blanco-Ulate B."/>
            <person name="Rolshausen P."/>
            <person name="Cantu D."/>
        </authorList>
    </citation>
    <scope>NUCLEOTIDE SEQUENCE [LARGE SCALE GENOMIC DNA]</scope>
    <source>
        <strain evidence="2">UCR-PA7</strain>
    </source>
</reference>
<keyword evidence="2" id="KW-1185">Reference proteome</keyword>
<dbReference type="RefSeq" id="XP_007913110.1">
    <property type="nucleotide sequence ID" value="XM_007914919.1"/>
</dbReference>
<dbReference type="AlphaFoldDB" id="R8BS40"/>
<proteinExistence type="predicted"/>
<dbReference type="eggNOG" id="ENOG502R9YT">
    <property type="taxonomic scope" value="Eukaryota"/>
</dbReference>
<accession>R8BS40</accession>
<dbReference type="Proteomes" id="UP000014074">
    <property type="component" value="Unassembled WGS sequence"/>
</dbReference>
<dbReference type="KEGG" id="tmn:UCRPA7_2353"/>
<evidence type="ECO:0000313" key="1">
    <source>
        <dbReference type="EMBL" id="EOO02144.1"/>
    </source>
</evidence>
<gene>
    <name evidence="1" type="ORF">UCRPA7_2353</name>
</gene>
<sequence length="250" mass="28479">MFIRLSLAADLDGALDRVYVYLLYDLDCTVWGPGKGYIATGCKGQVLEDKRCNFNELINFIEFGTATNSPAYYELDNSFNFTVGTIAQIGDVLHQINIAWNEDTSADRIIKGRQTWTGLWNDFSYATKRTFDRAVESGLNIERDSANIKIALGELLNVRVAPLNSKIATHLAEQVREVKFRYIDRKNSFGQWTEIDWDETIRQNPALMDPKTDMYKLLTKTMKNYFTLPENTQALTVNTKAGQSLRPCYA</sequence>